<keyword evidence="1" id="KW-0812">Transmembrane</keyword>
<feature type="transmembrane region" description="Helical" evidence="1">
    <location>
        <begin position="37"/>
        <end position="57"/>
    </location>
</feature>
<organism evidence="2 3">
    <name type="scientific">Archangium gephyra</name>
    <dbReference type="NCBI Taxonomy" id="48"/>
    <lineage>
        <taxon>Bacteria</taxon>
        <taxon>Pseudomonadati</taxon>
        <taxon>Myxococcota</taxon>
        <taxon>Myxococcia</taxon>
        <taxon>Myxococcales</taxon>
        <taxon>Cystobacterineae</taxon>
        <taxon>Archangiaceae</taxon>
        <taxon>Archangium</taxon>
    </lineage>
</organism>
<sequence>MSAARRGLALVAAGFAVDAFAAVVFSFIGFGAQTLALPVTWLVASGLVTVGLVQLALTEASAELLWAAAALVAINASFDFATLALLRTDDVRLVSSPLMSLVSNVGLFSSLLERAAVAWVLFRLANHRSAWALLFAVATFGAVLVRTAYGAALAWGLISTDWVSATVMSSTSLVSAGSALALALWARSNARELTVPGVPPREQGLHAPTAAADRVNPASDFLVGGGMLLIGVVMTTVTVSSASNGGRYIVATGAMTVGVARLIRGVLRLTGK</sequence>
<feature type="transmembrane region" description="Helical" evidence="1">
    <location>
        <begin position="64"/>
        <end position="86"/>
    </location>
</feature>
<keyword evidence="1" id="KW-1133">Transmembrane helix</keyword>
<keyword evidence="1" id="KW-0472">Membrane</keyword>
<evidence type="ECO:0000313" key="2">
    <source>
        <dbReference type="EMBL" id="PZR06690.1"/>
    </source>
</evidence>
<accession>A0A2W5SUV9</accession>
<gene>
    <name evidence="2" type="ORF">DI536_29695</name>
</gene>
<feature type="transmembrane region" description="Helical" evidence="1">
    <location>
        <begin position="162"/>
        <end position="185"/>
    </location>
</feature>
<comment type="caution">
    <text evidence="2">The sequence shown here is derived from an EMBL/GenBank/DDBJ whole genome shotgun (WGS) entry which is preliminary data.</text>
</comment>
<reference evidence="2 3" key="1">
    <citation type="submission" date="2017-08" db="EMBL/GenBank/DDBJ databases">
        <title>Infants hospitalized years apart are colonized by the same room-sourced microbial strains.</title>
        <authorList>
            <person name="Brooks B."/>
            <person name="Olm M.R."/>
            <person name="Firek B.A."/>
            <person name="Baker R."/>
            <person name="Thomas B.C."/>
            <person name="Morowitz M.J."/>
            <person name="Banfield J.F."/>
        </authorList>
    </citation>
    <scope>NUCLEOTIDE SEQUENCE [LARGE SCALE GENOMIC DNA]</scope>
    <source>
        <strain evidence="2">S2_003_000_R2_14</strain>
    </source>
</reference>
<protein>
    <submittedName>
        <fullName evidence="2">Uncharacterized protein</fullName>
    </submittedName>
</protein>
<evidence type="ECO:0000313" key="3">
    <source>
        <dbReference type="Proteomes" id="UP000249061"/>
    </source>
</evidence>
<dbReference type="Proteomes" id="UP000249061">
    <property type="component" value="Unassembled WGS sequence"/>
</dbReference>
<feature type="transmembrane region" description="Helical" evidence="1">
    <location>
        <begin position="98"/>
        <end position="121"/>
    </location>
</feature>
<proteinExistence type="predicted"/>
<dbReference type="AlphaFoldDB" id="A0A2W5SUV9"/>
<feature type="transmembrane region" description="Helical" evidence="1">
    <location>
        <begin position="221"/>
        <end position="242"/>
    </location>
</feature>
<name>A0A2W5SUV9_9BACT</name>
<dbReference type="EMBL" id="QFQP01000036">
    <property type="protein sequence ID" value="PZR06690.1"/>
    <property type="molecule type" value="Genomic_DNA"/>
</dbReference>
<feature type="transmembrane region" description="Helical" evidence="1">
    <location>
        <begin position="133"/>
        <end position="156"/>
    </location>
</feature>
<evidence type="ECO:0000256" key="1">
    <source>
        <dbReference type="SAM" id="Phobius"/>
    </source>
</evidence>
<feature type="transmembrane region" description="Helical" evidence="1">
    <location>
        <begin position="248"/>
        <end position="267"/>
    </location>
</feature>